<dbReference type="Proteomes" id="UP001491310">
    <property type="component" value="Unassembled WGS sequence"/>
</dbReference>
<sequence length="124" mass="13557">MKSGLTLFGHAPCSTLRHAGFGGSPLDPVYQKGMSQISIVHEAAFLDSKSLVCGDSILGCKPSPTFLLYSPMLFRMTCMSEIPYACILSRNLAAKRRVCWNREGRSGASLHSLCFQEGKRQIEG</sequence>
<name>A0ABR2YUZ7_9CHLO</name>
<organism evidence="1 2">
    <name type="scientific">Coccomyxa subellipsoidea</name>
    <dbReference type="NCBI Taxonomy" id="248742"/>
    <lineage>
        <taxon>Eukaryota</taxon>
        <taxon>Viridiplantae</taxon>
        <taxon>Chlorophyta</taxon>
        <taxon>core chlorophytes</taxon>
        <taxon>Trebouxiophyceae</taxon>
        <taxon>Trebouxiophyceae incertae sedis</taxon>
        <taxon>Coccomyxaceae</taxon>
        <taxon>Coccomyxa</taxon>
    </lineage>
</organism>
<accession>A0ABR2YUZ7</accession>
<protein>
    <submittedName>
        <fullName evidence="1">Uncharacterized protein</fullName>
    </submittedName>
</protein>
<reference evidence="1 2" key="1">
    <citation type="journal article" date="2024" name="Nat. Commun.">
        <title>Phylogenomics reveals the evolutionary origins of lichenization in chlorophyte algae.</title>
        <authorList>
            <person name="Puginier C."/>
            <person name="Libourel C."/>
            <person name="Otte J."/>
            <person name="Skaloud P."/>
            <person name="Haon M."/>
            <person name="Grisel S."/>
            <person name="Petersen M."/>
            <person name="Berrin J.G."/>
            <person name="Delaux P.M."/>
            <person name="Dal Grande F."/>
            <person name="Keller J."/>
        </authorList>
    </citation>
    <scope>NUCLEOTIDE SEQUENCE [LARGE SCALE GENOMIC DNA]</scope>
    <source>
        <strain evidence="1 2">SAG 216-7</strain>
    </source>
</reference>
<proteinExistence type="predicted"/>
<dbReference type="EMBL" id="JALJOT010000005">
    <property type="protein sequence ID" value="KAK9915467.1"/>
    <property type="molecule type" value="Genomic_DNA"/>
</dbReference>
<evidence type="ECO:0000313" key="2">
    <source>
        <dbReference type="Proteomes" id="UP001491310"/>
    </source>
</evidence>
<comment type="caution">
    <text evidence="1">The sequence shown here is derived from an EMBL/GenBank/DDBJ whole genome shotgun (WGS) entry which is preliminary data.</text>
</comment>
<evidence type="ECO:0000313" key="1">
    <source>
        <dbReference type="EMBL" id="KAK9915467.1"/>
    </source>
</evidence>
<gene>
    <name evidence="1" type="ORF">WJX75_009605</name>
</gene>
<keyword evidence="2" id="KW-1185">Reference proteome</keyword>